<dbReference type="GO" id="GO:0016746">
    <property type="term" value="F:acyltransferase activity"/>
    <property type="evidence" value="ECO:0007669"/>
    <property type="project" value="InterPro"/>
</dbReference>
<dbReference type="SUPFAM" id="SSF53901">
    <property type="entry name" value="Thiolase-like"/>
    <property type="match status" value="1"/>
</dbReference>
<dbReference type="AlphaFoldDB" id="A0A6J6T504"/>
<protein>
    <submittedName>
        <fullName evidence="1">Unannotated protein</fullName>
    </submittedName>
</protein>
<dbReference type="Gene3D" id="3.40.47.10">
    <property type="match status" value="1"/>
</dbReference>
<gene>
    <name evidence="1" type="ORF">UFOPK2837_00069</name>
</gene>
<sequence>MTTNKPGIAVIATATIALASESSKSLEEMIFEASKSALSSVGLAAADIDAFVLGGNDQIDGRVISIMPSAGPAGGVDQDTTMIASSGDHALIYGYLRIMAGQSKHVLVASWAKPSESIDPDRAELMSAEPYLLRAVGMNETIAAALQASRFVEGKDVRGNTDFVVWPLTRADLPGRGDSVHVAILALEGSFAAGSELAWIVDAGWSTSTYELGARDLTDLDALKNACAQITKRNPGAASTNWNSMEIGAASEYVVTAVKEFLPMKSGASVNASGPLSEQFTSPFVLGLSRMMRAIDAVKNASTPGEKYIAAGIGFNGFAGQGASVMVFSNSKDVRND</sequence>
<dbReference type="EMBL" id="CAEZZF010000002">
    <property type="protein sequence ID" value="CAB4742216.1"/>
    <property type="molecule type" value="Genomic_DNA"/>
</dbReference>
<accession>A0A6J6T504</accession>
<organism evidence="1">
    <name type="scientific">freshwater metagenome</name>
    <dbReference type="NCBI Taxonomy" id="449393"/>
    <lineage>
        <taxon>unclassified sequences</taxon>
        <taxon>metagenomes</taxon>
        <taxon>ecological metagenomes</taxon>
    </lineage>
</organism>
<reference evidence="1" key="1">
    <citation type="submission" date="2020-05" db="EMBL/GenBank/DDBJ databases">
        <authorList>
            <person name="Chiriac C."/>
            <person name="Salcher M."/>
            <person name="Ghai R."/>
            <person name="Kavagutti S V."/>
        </authorList>
    </citation>
    <scope>NUCLEOTIDE SEQUENCE</scope>
</reference>
<proteinExistence type="predicted"/>
<evidence type="ECO:0000313" key="1">
    <source>
        <dbReference type="EMBL" id="CAB4742216.1"/>
    </source>
</evidence>
<name>A0A6J6T504_9ZZZZ</name>
<dbReference type="InterPro" id="IPR016039">
    <property type="entry name" value="Thiolase-like"/>
</dbReference>